<name>A0A195EFK5_9HYME</name>
<dbReference type="AlphaFoldDB" id="A0A195EFK5"/>
<evidence type="ECO:0000313" key="2">
    <source>
        <dbReference type="EMBL" id="KYN26946.1"/>
    </source>
</evidence>
<dbReference type="EMBL" id="KQ978957">
    <property type="protein sequence ID" value="KYN26946.1"/>
    <property type="molecule type" value="Genomic_DNA"/>
</dbReference>
<protein>
    <submittedName>
        <fullName evidence="2">Uncharacterized protein</fullName>
    </submittedName>
</protein>
<feature type="compositionally biased region" description="Basic and acidic residues" evidence="1">
    <location>
        <begin position="43"/>
        <end position="57"/>
    </location>
</feature>
<keyword evidence="3" id="KW-1185">Reference proteome</keyword>
<evidence type="ECO:0000313" key="3">
    <source>
        <dbReference type="Proteomes" id="UP000078492"/>
    </source>
</evidence>
<feature type="region of interest" description="Disordered" evidence="1">
    <location>
        <begin position="1"/>
        <end position="20"/>
    </location>
</feature>
<feature type="region of interest" description="Disordered" evidence="1">
    <location>
        <begin position="39"/>
        <end position="109"/>
    </location>
</feature>
<feature type="compositionally biased region" description="Basic and acidic residues" evidence="1">
    <location>
        <begin position="79"/>
        <end position="109"/>
    </location>
</feature>
<accession>A0A195EFK5</accession>
<reference evidence="2 3" key="1">
    <citation type="submission" date="2015-09" db="EMBL/GenBank/DDBJ databases">
        <title>Trachymyrmex cornetzi WGS genome.</title>
        <authorList>
            <person name="Nygaard S."/>
            <person name="Hu H."/>
            <person name="Boomsma J."/>
            <person name="Zhang G."/>
        </authorList>
    </citation>
    <scope>NUCLEOTIDE SEQUENCE [LARGE SCALE GENOMIC DNA]</scope>
    <source>
        <strain evidence="2">Tcor2-1</strain>
        <tissue evidence="2">Whole body</tissue>
    </source>
</reference>
<organism evidence="2 3">
    <name type="scientific">Trachymyrmex cornetzi</name>
    <dbReference type="NCBI Taxonomy" id="471704"/>
    <lineage>
        <taxon>Eukaryota</taxon>
        <taxon>Metazoa</taxon>
        <taxon>Ecdysozoa</taxon>
        <taxon>Arthropoda</taxon>
        <taxon>Hexapoda</taxon>
        <taxon>Insecta</taxon>
        <taxon>Pterygota</taxon>
        <taxon>Neoptera</taxon>
        <taxon>Endopterygota</taxon>
        <taxon>Hymenoptera</taxon>
        <taxon>Apocrita</taxon>
        <taxon>Aculeata</taxon>
        <taxon>Formicoidea</taxon>
        <taxon>Formicidae</taxon>
        <taxon>Myrmicinae</taxon>
        <taxon>Trachymyrmex</taxon>
    </lineage>
</organism>
<evidence type="ECO:0000256" key="1">
    <source>
        <dbReference type="SAM" id="MobiDB-lite"/>
    </source>
</evidence>
<dbReference type="Proteomes" id="UP000078492">
    <property type="component" value="Unassembled WGS sequence"/>
</dbReference>
<sequence length="109" mass="12785">MRSRCTPPSPPSPPRKKKHFAYNNAGITGHYAPTDTLCDEDSRDWQSQKACSREKETRSKKKAREGPFYKRLLPKKLRSGKEREVARERNRLGERNIKEKEKEKERGDD</sequence>
<gene>
    <name evidence="2" type="ORF">ALC57_03287</name>
</gene>
<proteinExistence type="predicted"/>